<organism evidence="2 3">
    <name type="scientific">Cupriavidus necator</name>
    <name type="common">Alcaligenes eutrophus</name>
    <name type="synonym">Ralstonia eutropha</name>
    <dbReference type="NCBI Taxonomy" id="106590"/>
    <lineage>
        <taxon>Bacteria</taxon>
        <taxon>Pseudomonadati</taxon>
        <taxon>Pseudomonadota</taxon>
        <taxon>Betaproteobacteria</taxon>
        <taxon>Burkholderiales</taxon>
        <taxon>Burkholderiaceae</taxon>
        <taxon>Cupriavidus</taxon>
    </lineage>
</organism>
<dbReference type="InterPro" id="IPR005064">
    <property type="entry name" value="BUG"/>
</dbReference>
<proteinExistence type="inferred from homology"/>
<dbReference type="SUPFAM" id="SSF53850">
    <property type="entry name" value="Periplasmic binding protein-like II"/>
    <property type="match status" value="1"/>
</dbReference>
<evidence type="ECO:0000256" key="1">
    <source>
        <dbReference type="ARBA" id="ARBA00006987"/>
    </source>
</evidence>
<name>A0A1U9UZY7_CUPNE</name>
<dbReference type="PIRSF" id="PIRSF017082">
    <property type="entry name" value="YflP"/>
    <property type="match status" value="1"/>
</dbReference>
<dbReference type="CDD" id="cd07012">
    <property type="entry name" value="PBP2_Bug_TTT"/>
    <property type="match status" value="1"/>
</dbReference>
<sequence>MLSRRTLLFAFPAIGSLWATRGAAQSYPVRPVRFVVPVAPGAATDLVARQVSVSLNRLWNGSAVVENRPGAGGAVGTDVVAKSPPDGYTLLFTFSSHFTNPWVERTPYNVITDFEPVARLASTALVMVTATDSPFKTVRDVIAAARKLPGSVTYASAGDGTPSHMCGALLNATAGIRLNHVPYKNGSLAMIETANGQVQLAFSGPAALPLIRAGKLRVLAVTSAKRSAVMADAPTMNKAAGIDGYDIVSPVWAFAPKGTSAAIVGKLSEAFGVIAASSEFKAFCAAQSLDPDFQSAAAVQAGLAAEAEKWRRLVQLTRG</sequence>
<dbReference type="KEGG" id="cuh:BJN34_28345"/>
<accession>A0A1U9UZY7</accession>
<protein>
    <submittedName>
        <fullName evidence="2">Tripartite tricarboxylate transporter substrate binding protein</fullName>
    </submittedName>
</protein>
<dbReference type="Gene3D" id="3.40.190.150">
    <property type="entry name" value="Bordetella uptake gene, domain 1"/>
    <property type="match status" value="1"/>
</dbReference>
<dbReference type="Proteomes" id="UP000189627">
    <property type="component" value="Chromosome 2"/>
</dbReference>
<gene>
    <name evidence="2" type="ORF">BJN34_28345</name>
</gene>
<dbReference type="PANTHER" id="PTHR42928">
    <property type="entry name" value="TRICARBOXYLATE-BINDING PROTEIN"/>
    <property type="match status" value="1"/>
</dbReference>
<comment type="similarity">
    <text evidence="1">Belongs to the UPF0065 (bug) family.</text>
</comment>
<dbReference type="PANTHER" id="PTHR42928:SF5">
    <property type="entry name" value="BLR1237 PROTEIN"/>
    <property type="match status" value="1"/>
</dbReference>
<dbReference type="OrthoDB" id="8959453at2"/>
<dbReference type="InterPro" id="IPR042100">
    <property type="entry name" value="Bug_dom1"/>
</dbReference>
<dbReference type="RefSeq" id="WP_078200118.1">
    <property type="nucleotide sequence ID" value="NZ_CP017758.1"/>
</dbReference>
<dbReference type="AlphaFoldDB" id="A0A1U9UZY7"/>
<dbReference type="Gene3D" id="3.40.190.10">
    <property type="entry name" value="Periplasmic binding protein-like II"/>
    <property type="match status" value="1"/>
</dbReference>
<reference evidence="3" key="1">
    <citation type="submission" date="2017-02" db="EMBL/GenBank/DDBJ databases">
        <title>Complete genome sequence of Cupriavidus necator strain NH9, a 3-chlorobenzoate degrader.</title>
        <authorList>
            <person name="Moriuchi R."/>
            <person name="Dohra H."/>
            <person name="Ogawa N."/>
        </authorList>
    </citation>
    <scope>NUCLEOTIDE SEQUENCE [LARGE SCALE GENOMIC DNA]</scope>
    <source>
        <strain evidence="3">NH9</strain>
    </source>
</reference>
<evidence type="ECO:0000313" key="2">
    <source>
        <dbReference type="EMBL" id="AQV97781.1"/>
    </source>
</evidence>
<dbReference type="Pfam" id="PF03401">
    <property type="entry name" value="TctC"/>
    <property type="match status" value="1"/>
</dbReference>
<evidence type="ECO:0000313" key="3">
    <source>
        <dbReference type="Proteomes" id="UP000189627"/>
    </source>
</evidence>
<dbReference type="EMBL" id="CP017758">
    <property type="protein sequence ID" value="AQV97781.1"/>
    <property type="molecule type" value="Genomic_DNA"/>
</dbReference>